<name>K0SWW0_THAOC</name>
<reference evidence="2 3" key="1">
    <citation type="journal article" date="2012" name="Genome Biol.">
        <title>Genome and low-iron response of an oceanic diatom adapted to chronic iron limitation.</title>
        <authorList>
            <person name="Lommer M."/>
            <person name="Specht M."/>
            <person name="Roy A.S."/>
            <person name="Kraemer L."/>
            <person name="Andreson R."/>
            <person name="Gutowska M.A."/>
            <person name="Wolf J."/>
            <person name="Bergner S.V."/>
            <person name="Schilhabel M.B."/>
            <person name="Klostermeier U.C."/>
            <person name="Beiko R.G."/>
            <person name="Rosenstiel P."/>
            <person name="Hippler M."/>
            <person name="Laroche J."/>
        </authorList>
    </citation>
    <scope>NUCLEOTIDE SEQUENCE [LARGE SCALE GENOMIC DNA]</scope>
    <source>
        <strain evidence="2 3">CCMP1005</strain>
    </source>
</reference>
<sequence length="87" mass="9689">APRACEIIARSPPRTRAAPRLLRPLGRLTRSAVPRSITPRVQDRWPEARHDGRPSVEEKSSPESFPESRPAPPLSSAPRAVRRVARP</sequence>
<dbReference type="EMBL" id="AGNL01010053">
    <property type="protein sequence ID" value="EJK69449.1"/>
    <property type="molecule type" value="Genomic_DNA"/>
</dbReference>
<feature type="compositionally biased region" description="Basic and acidic residues" evidence="1">
    <location>
        <begin position="41"/>
        <end position="61"/>
    </location>
</feature>
<feature type="non-terminal residue" evidence="2">
    <location>
        <position position="1"/>
    </location>
</feature>
<keyword evidence="3" id="KW-1185">Reference proteome</keyword>
<gene>
    <name evidence="2" type="ORF">THAOC_09293</name>
</gene>
<comment type="caution">
    <text evidence="2">The sequence shown here is derived from an EMBL/GenBank/DDBJ whole genome shotgun (WGS) entry which is preliminary data.</text>
</comment>
<organism evidence="2 3">
    <name type="scientific">Thalassiosira oceanica</name>
    <name type="common">Marine diatom</name>
    <dbReference type="NCBI Taxonomy" id="159749"/>
    <lineage>
        <taxon>Eukaryota</taxon>
        <taxon>Sar</taxon>
        <taxon>Stramenopiles</taxon>
        <taxon>Ochrophyta</taxon>
        <taxon>Bacillariophyta</taxon>
        <taxon>Coscinodiscophyceae</taxon>
        <taxon>Thalassiosirophycidae</taxon>
        <taxon>Thalassiosirales</taxon>
        <taxon>Thalassiosiraceae</taxon>
        <taxon>Thalassiosira</taxon>
    </lineage>
</organism>
<protein>
    <submittedName>
        <fullName evidence="2">Uncharacterized protein</fullName>
    </submittedName>
</protein>
<dbReference type="Proteomes" id="UP000266841">
    <property type="component" value="Unassembled WGS sequence"/>
</dbReference>
<proteinExistence type="predicted"/>
<evidence type="ECO:0000313" key="2">
    <source>
        <dbReference type="EMBL" id="EJK69449.1"/>
    </source>
</evidence>
<feature type="region of interest" description="Disordered" evidence="1">
    <location>
        <begin position="1"/>
        <end position="87"/>
    </location>
</feature>
<accession>K0SWW0</accession>
<feature type="compositionally biased region" description="Low complexity" evidence="1">
    <location>
        <begin position="10"/>
        <end position="31"/>
    </location>
</feature>
<dbReference type="AlphaFoldDB" id="K0SWW0"/>
<evidence type="ECO:0000256" key="1">
    <source>
        <dbReference type="SAM" id="MobiDB-lite"/>
    </source>
</evidence>
<evidence type="ECO:0000313" key="3">
    <source>
        <dbReference type="Proteomes" id="UP000266841"/>
    </source>
</evidence>